<evidence type="ECO:0000313" key="1">
    <source>
        <dbReference type="EMBL" id="CAL5139626.1"/>
    </source>
</evidence>
<sequence>IPGAFPTAWEPGFSLFNRYARTSARPQSRLKIIIPTRMEPTEDFANVRRPTAIFHLVTAKVIYHVVMQSLAVCRQPSHLPSEKPSAAQTELRNISELQQLKTTSSKYGCKQLGRWPCRSLSLGQQNYVTQFGHARTRPLRLSKRKGDP</sequence>
<name>A0AAV2TRX9_CALDB</name>
<reference evidence="1" key="1">
    <citation type="submission" date="2024-06" db="EMBL/GenBank/DDBJ databases">
        <authorList>
            <person name="Liu X."/>
            <person name="Lenzi L."/>
            <person name="Haldenby T S."/>
            <person name="Uol C."/>
        </authorList>
    </citation>
    <scope>NUCLEOTIDE SEQUENCE</scope>
</reference>
<proteinExistence type="predicted"/>
<gene>
    <name evidence="1" type="ORF">CDAUBV1_LOCUS14744</name>
</gene>
<protein>
    <submittedName>
        <fullName evidence="1">Uncharacterized protein</fullName>
    </submittedName>
</protein>
<dbReference type="AlphaFoldDB" id="A0AAV2TRX9"/>
<organism evidence="1 2">
    <name type="scientific">Calicophoron daubneyi</name>
    <name type="common">Rumen fluke</name>
    <name type="synonym">Paramphistomum daubneyi</name>
    <dbReference type="NCBI Taxonomy" id="300641"/>
    <lineage>
        <taxon>Eukaryota</taxon>
        <taxon>Metazoa</taxon>
        <taxon>Spiralia</taxon>
        <taxon>Lophotrochozoa</taxon>
        <taxon>Platyhelminthes</taxon>
        <taxon>Trematoda</taxon>
        <taxon>Digenea</taxon>
        <taxon>Plagiorchiida</taxon>
        <taxon>Pronocephalata</taxon>
        <taxon>Paramphistomoidea</taxon>
        <taxon>Paramphistomidae</taxon>
        <taxon>Calicophoron</taxon>
    </lineage>
</organism>
<comment type="caution">
    <text evidence="1">The sequence shown here is derived from an EMBL/GenBank/DDBJ whole genome shotgun (WGS) entry which is preliminary data.</text>
</comment>
<evidence type="ECO:0000313" key="2">
    <source>
        <dbReference type="Proteomes" id="UP001497525"/>
    </source>
</evidence>
<accession>A0AAV2TRX9</accession>
<feature type="non-terminal residue" evidence="1">
    <location>
        <position position="1"/>
    </location>
</feature>
<dbReference type="EMBL" id="CAXLJL010000623">
    <property type="protein sequence ID" value="CAL5139626.1"/>
    <property type="molecule type" value="Genomic_DNA"/>
</dbReference>
<dbReference type="Proteomes" id="UP001497525">
    <property type="component" value="Unassembled WGS sequence"/>
</dbReference>